<dbReference type="PANTHER" id="PTHR37829">
    <property type="entry name" value="PHAGE-LIKE ELEMENT PBSX PROTEIN XKDT"/>
    <property type="match status" value="1"/>
</dbReference>
<keyword evidence="6" id="KW-1185">Reference proteome</keyword>
<dbReference type="Pfam" id="PF26079">
    <property type="entry name" value="Baseplate_J_C"/>
    <property type="match status" value="1"/>
</dbReference>
<feature type="domain" description="Baseplate J-like central" evidence="3">
    <location>
        <begin position="193"/>
        <end position="267"/>
    </location>
</feature>
<dbReference type="RefSeq" id="WP_132939042.1">
    <property type="nucleotide sequence ID" value="NZ_CP119676.1"/>
</dbReference>
<name>A0A4R3JBC9_9PROT</name>
<dbReference type="PANTHER" id="PTHR37829:SF3">
    <property type="entry name" value="PROTEIN JAYE-RELATED"/>
    <property type="match status" value="1"/>
</dbReference>
<dbReference type="InterPro" id="IPR058531">
    <property type="entry name" value="Baseplate_J_M"/>
</dbReference>
<dbReference type="OrthoDB" id="7565172at2"/>
<proteinExistence type="inferred from homology"/>
<dbReference type="Pfam" id="PF04865">
    <property type="entry name" value="Baseplate_J"/>
    <property type="match status" value="1"/>
</dbReference>
<dbReference type="AlphaFoldDB" id="A0A4R3JBC9"/>
<evidence type="ECO:0000259" key="2">
    <source>
        <dbReference type="Pfam" id="PF04865"/>
    </source>
</evidence>
<evidence type="ECO:0000259" key="4">
    <source>
        <dbReference type="Pfam" id="PF26079"/>
    </source>
</evidence>
<dbReference type="InterPro" id="IPR058530">
    <property type="entry name" value="Baseplate_J-like_C"/>
</dbReference>
<reference evidence="5 6" key="1">
    <citation type="submission" date="2019-03" db="EMBL/GenBank/DDBJ databases">
        <title>Genomic Encyclopedia of Type Strains, Phase IV (KMG-IV): sequencing the most valuable type-strain genomes for metagenomic binning, comparative biology and taxonomic classification.</title>
        <authorList>
            <person name="Goeker M."/>
        </authorList>
    </citation>
    <scope>NUCLEOTIDE SEQUENCE [LARGE SCALE GENOMIC DNA]</scope>
    <source>
        <strain evidence="5 6">DSM 101688</strain>
    </source>
</reference>
<feature type="domain" description="Baseplate protein J-like barrel" evidence="2">
    <location>
        <begin position="91"/>
        <end position="166"/>
    </location>
</feature>
<protein>
    <submittedName>
        <fullName evidence="5">Putative phage protein gp47/JayE</fullName>
    </submittedName>
</protein>
<evidence type="ECO:0000259" key="3">
    <source>
        <dbReference type="Pfam" id="PF26078"/>
    </source>
</evidence>
<accession>A0A4R3JBC9</accession>
<evidence type="ECO:0000256" key="1">
    <source>
        <dbReference type="ARBA" id="ARBA00038087"/>
    </source>
</evidence>
<dbReference type="Proteomes" id="UP000295304">
    <property type="component" value="Unassembled WGS sequence"/>
</dbReference>
<organism evidence="5 6">
    <name type="scientific">Varunaivibrio sulfuroxidans</name>
    <dbReference type="NCBI Taxonomy" id="1773489"/>
    <lineage>
        <taxon>Bacteria</taxon>
        <taxon>Pseudomonadati</taxon>
        <taxon>Pseudomonadota</taxon>
        <taxon>Alphaproteobacteria</taxon>
        <taxon>Rhodospirillales</taxon>
        <taxon>Magnetovibrionaceae</taxon>
        <taxon>Varunaivibrio</taxon>
    </lineage>
</organism>
<gene>
    <name evidence="5" type="ORF">EDD55_105141</name>
</gene>
<dbReference type="EMBL" id="SLZW01000005">
    <property type="protein sequence ID" value="TCS62595.1"/>
    <property type="molecule type" value="Genomic_DNA"/>
</dbReference>
<comment type="caution">
    <text evidence="5">The sequence shown here is derived from an EMBL/GenBank/DDBJ whole genome shotgun (WGS) entry which is preliminary data.</text>
</comment>
<feature type="domain" description="Baseplate J-like C-terminal" evidence="4">
    <location>
        <begin position="280"/>
        <end position="351"/>
    </location>
</feature>
<sequence>MAFQRPTLSELIATAEAEIAANLPGADAALRRTALGVLARTLAGGLHGLYGYLDFIADQVLPDTAAAEYLDRHADIWGIQRKVAAFAAGQVDFTGTDGRAIPAATVLTRADGVRYATVAEVAIAAGVATAAVVAEVPGAAGAAAAGSPLSLITPIAGVAGVATVAAGGLGGAADEEGDAALLARVLDRIQEPPHGGADFDYVAWALGVVGVTRAWVWPLELGLGTVTVRFMMDGAYADGIPLAADVAAVQAALDAVRPVTAAVTVVAPIAVPLDLTIAGLNPATQAVKDAVTAELTDLIGREAAPGGAILISHIREAISIAAGEVDHALTAPIADVAHATGEIAVMGAITWV</sequence>
<dbReference type="Pfam" id="PF26078">
    <property type="entry name" value="Baseplate_J_M"/>
    <property type="match status" value="1"/>
</dbReference>
<dbReference type="InterPro" id="IPR006949">
    <property type="entry name" value="Barrel_Baseplate_J-like"/>
</dbReference>
<evidence type="ECO:0000313" key="6">
    <source>
        <dbReference type="Proteomes" id="UP000295304"/>
    </source>
</evidence>
<comment type="similarity">
    <text evidence="1">Belongs to the Mu gp47/PBSX XkdT family.</text>
</comment>
<dbReference type="InterPro" id="IPR052399">
    <property type="entry name" value="Phage_Baseplate_Assmbl_Protein"/>
</dbReference>
<evidence type="ECO:0000313" key="5">
    <source>
        <dbReference type="EMBL" id="TCS62595.1"/>
    </source>
</evidence>